<sequence length="291" mass="33530">MINPELLEELVSFKKYGTLSATAEHLLITQPSVTRGMKKLEQELGVTLFNRSANKIELTATGNLAAQEAEKLLKSQEVFIEKVINFDKSQQSIKLGSVAPGPLLFIQSEYDQNKFEQKLTFNHQLVTPEDVTSDLLTYKEQIVFSHQEIQTKEIESLYLGSEQLSVRIDKFNPLSQQKSVSFADLAGVSFLVAQDIGPWKNICETYIPKAKFLYQDDLNSLDELTRYSNFPVFRSNLTRLDQNRNENDNRKEVQISDEHNFLPIYASYLKYKENKARIKPFLQKLIKIWPK</sequence>
<comment type="caution">
    <text evidence="6">The sequence shown here is derived from an EMBL/GenBank/DDBJ whole genome shotgun (WGS) entry which is preliminary data.</text>
</comment>
<dbReference type="GO" id="GO:0032993">
    <property type="term" value="C:protein-DNA complex"/>
    <property type="evidence" value="ECO:0007669"/>
    <property type="project" value="TreeGrafter"/>
</dbReference>
<dbReference type="AlphaFoldDB" id="A0A2Z6TED4"/>
<dbReference type="Proteomes" id="UP000257317">
    <property type="component" value="Unassembled WGS sequence"/>
</dbReference>
<dbReference type="InterPro" id="IPR036388">
    <property type="entry name" value="WH-like_DNA-bd_sf"/>
</dbReference>
<evidence type="ECO:0000313" key="7">
    <source>
        <dbReference type="Proteomes" id="UP000257317"/>
    </source>
</evidence>
<dbReference type="PANTHER" id="PTHR30346:SF0">
    <property type="entry name" value="HCA OPERON TRANSCRIPTIONAL ACTIVATOR HCAR"/>
    <property type="match status" value="1"/>
</dbReference>
<name>A0A2Z6TED4_9LACO</name>
<comment type="similarity">
    <text evidence="1">Belongs to the LysR transcriptional regulatory family.</text>
</comment>
<dbReference type="SUPFAM" id="SSF46785">
    <property type="entry name" value="Winged helix' DNA-binding domain"/>
    <property type="match status" value="1"/>
</dbReference>
<gene>
    <name evidence="6" type="primary">lysR</name>
    <name evidence="6" type="ORF">LrDSM24759_02660</name>
</gene>
<dbReference type="PANTHER" id="PTHR30346">
    <property type="entry name" value="TRANSCRIPTIONAL DUAL REGULATOR HCAR-RELATED"/>
    <property type="match status" value="1"/>
</dbReference>
<dbReference type="InterPro" id="IPR036390">
    <property type="entry name" value="WH_DNA-bd_sf"/>
</dbReference>
<keyword evidence="4" id="KW-0804">Transcription</keyword>
<dbReference type="Gene3D" id="1.10.10.10">
    <property type="entry name" value="Winged helix-like DNA-binding domain superfamily/Winged helix DNA-binding domain"/>
    <property type="match status" value="1"/>
</dbReference>
<evidence type="ECO:0000256" key="2">
    <source>
        <dbReference type="ARBA" id="ARBA00023015"/>
    </source>
</evidence>
<reference evidence="7" key="1">
    <citation type="submission" date="2018-03" db="EMBL/GenBank/DDBJ databases">
        <title>New taxa in the Lactobacillus gasseri group.</title>
        <authorList>
            <person name="Tanizawa Y."/>
            <person name="Tohno M."/>
            <person name="Endo A."/>
            <person name="Arita M."/>
        </authorList>
    </citation>
    <scope>NUCLEOTIDE SEQUENCE [LARGE SCALE GENOMIC DNA]</scope>
    <source>
        <strain evidence="7">DSM 24759</strain>
    </source>
</reference>
<feature type="domain" description="HTH lysR-type" evidence="5">
    <location>
        <begin position="2"/>
        <end position="59"/>
    </location>
</feature>
<protein>
    <submittedName>
        <fullName evidence="6">LysR family transcriptional regulator</fullName>
    </submittedName>
</protein>
<dbReference type="Pfam" id="PF00126">
    <property type="entry name" value="HTH_1"/>
    <property type="match status" value="1"/>
</dbReference>
<evidence type="ECO:0000256" key="3">
    <source>
        <dbReference type="ARBA" id="ARBA00023125"/>
    </source>
</evidence>
<accession>A0A2Z6TED4</accession>
<dbReference type="InterPro" id="IPR000847">
    <property type="entry name" value="LysR_HTH_N"/>
</dbReference>
<keyword evidence="2" id="KW-0805">Transcription regulation</keyword>
<dbReference type="EMBL" id="BFBY01000002">
    <property type="protein sequence ID" value="GBG04352.1"/>
    <property type="molecule type" value="Genomic_DNA"/>
</dbReference>
<evidence type="ECO:0000259" key="5">
    <source>
        <dbReference type="PROSITE" id="PS50931"/>
    </source>
</evidence>
<dbReference type="GO" id="GO:0003700">
    <property type="term" value="F:DNA-binding transcription factor activity"/>
    <property type="evidence" value="ECO:0007669"/>
    <property type="project" value="InterPro"/>
</dbReference>
<dbReference type="GO" id="GO:0003677">
    <property type="term" value="F:DNA binding"/>
    <property type="evidence" value="ECO:0007669"/>
    <property type="project" value="UniProtKB-KW"/>
</dbReference>
<proteinExistence type="inferred from homology"/>
<evidence type="ECO:0000313" key="6">
    <source>
        <dbReference type="EMBL" id="GBG04352.1"/>
    </source>
</evidence>
<dbReference type="PRINTS" id="PR00039">
    <property type="entry name" value="HTHLYSR"/>
</dbReference>
<organism evidence="6 7">
    <name type="scientific">Lactobacillus rodentium</name>
    <dbReference type="NCBI Taxonomy" id="947835"/>
    <lineage>
        <taxon>Bacteria</taxon>
        <taxon>Bacillati</taxon>
        <taxon>Bacillota</taxon>
        <taxon>Bacilli</taxon>
        <taxon>Lactobacillales</taxon>
        <taxon>Lactobacillaceae</taxon>
        <taxon>Lactobacillus</taxon>
    </lineage>
</organism>
<evidence type="ECO:0000256" key="1">
    <source>
        <dbReference type="ARBA" id="ARBA00009437"/>
    </source>
</evidence>
<dbReference type="RefSeq" id="WP_245953318.1">
    <property type="nucleotide sequence ID" value="NZ_BFBY01000002.1"/>
</dbReference>
<keyword evidence="7" id="KW-1185">Reference proteome</keyword>
<evidence type="ECO:0000256" key="4">
    <source>
        <dbReference type="ARBA" id="ARBA00023163"/>
    </source>
</evidence>
<keyword evidence="3" id="KW-0238">DNA-binding</keyword>
<dbReference type="PROSITE" id="PS50931">
    <property type="entry name" value="HTH_LYSR"/>
    <property type="match status" value="1"/>
</dbReference>